<reference evidence="12" key="3">
    <citation type="submission" date="2025-09" db="UniProtKB">
        <authorList>
            <consortium name="Ensembl"/>
        </authorList>
    </citation>
    <scope>IDENTIFICATION</scope>
</reference>
<dbReference type="GeneTree" id="ENSGT00530000063528"/>
<dbReference type="RefSeq" id="XP_026226129.1">
    <property type="nucleotide sequence ID" value="XM_026370344.1"/>
</dbReference>
<dbReference type="InterPro" id="IPR018247">
    <property type="entry name" value="EF_Hand_1_Ca_BS"/>
</dbReference>
<dbReference type="PROSITE" id="PS50222">
    <property type="entry name" value="EF_HAND_2"/>
    <property type="match status" value="2"/>
</dbReference>
<dbReference type="InterPro" id="IPR011992">
    <property type="entry name" value="EF-hand-dom_pair"/>
</dbReference>
<dbReference type="FunCoup" id="A0A3Q1HDY5">
    <property type="interactions" value="180"/>
</dbReference>
<evidence type="ECO:0000256" key="2">
    <source>
        <dbReference type="ARBA" id="ARBA00022490"/>
    </source>
</evidence>
<dbReference type="GeneID" id="113169161"/>
<dbReference type="InParanoid" id="A0A3Q1HDY5"/>
<keyword evidence="7" id="KW-0969">Cilium</keyword>
<dbReference type="PROSITE" id="PS00018">
    <property type="entry name" value="EF_HAND_1"/>
    <property type="match status" value="1"/>
</dbReference>
<evidence type="ECO:0000256" key="1">
    <source>
        <dbReference type="ARBA" id="ARBA00004611"/>
    </source>
</evidence>
<protein>
    <recommendedName>
        <fullName evidence="11">EF-hand domain-containing protein</fullName>
    </recommendedName>
</protein>
<evidence type="ECO:0000313" key="13">
    <source>
        <dbReference type="Proteomes" id="UP000265040"/>
    </source>
</evidence>
<evidence type="ECO:0000256" key="7">
    <source>
        <dbReference type="ARBA" id="ARBA00023069"/>
    </source>
</evidence>
<dbReference type="Ensembl" id="ENSATET00000006945.3">
    <property type="protein sequence ID" value="ENSATEP00000006832.3"/>
    <property type="gene ID" value="ENSATEG00000004785.3"/>
</dbReference>
<reference evidence="12" key="2">
    <citation type="submission" date="2025-08" db="UniProtKB">
        <authorList>
            <consortium name="Ensembl"/>
        </authorList>
    </citation>
    <scope>IDENTIFICATION</scope>
</reference>
<accession>A0A3Q1HDY5</accession>
<feature type="compositionally biased region" description="Polar residues" evidence="10">
    <location>
        <begin position="423"/>
        <end position="433"/>
    </location>
</feature>
<keyword evidence="8" id="KW-0206">Cytoskeleton</keyword>
<keyword evidence="9" id="KW-0966">Cell projection</keyword>
<dbReference type="AlphaFoldDB" id="A0A3Q1HDY5"/>
<dbReference type="SMART" id="SM00054">
    <property type="entry name" value="EFh"/>
    <property type="match status" value="2"/>
</dbReference>
<keyword evidence="6" id="KW-0282">Flagellum</keyword>
<dbReference type="Gene3D" id="1.10.238.10">
    <property type="entry name" value="EF-hand"/>
    <property type="match status" value="1"/>
</dbReference>
<comment type="subcellular location">
    <subcellularLocation>
        <location evidence="1">Cytoplasm</location>
        <location evidence="1">Cytoskeleton</location>
        <location evidence="1">Flagellum axoneme</location>
    </subcellularLocation>
</comment>
<evidence type="ECO:0000256" key="10">
    <source>
        <dbReference type="SAM" id="MobiDB-lite"/>
    </source>
</evidence>
<dbReference type="STRING" id="64144.ENSATEP00000006832"/>
<dbReference type="Pfam" id="PF13499">
    <property type="entry name" value="EF-hand_7"/>
    <property type="match status" value="1"/>
</dbReference>
<evidence type="ECO:0000313" key="12">
    <source>
        <dbReference type="Ensembl" id="ENSATEP00000006832.3"/>
    </source>
</evidence>
<reference evidence="12" key="1">
    <citation type="submission" date="2021-04" db="EMBL/GenBank/DDBJ databases">
        <authorList>
            <consortium name="Wellcome Sanger Institute Data Sharing"/>
        </authorList>
    </citation>
    <scope>NUCLEOTIDE SEQUENCE [LARGE SCALE GENOMIC DNA]</scope>
</reference>
<evidence type="ECO:0000256" key="4">
    <source>
        <dbReference type="ARBA" id="ARBA00022737"/>
    </source>
</evidence>
<feature type="region of interest" description="Disordered" evidence="10">
    <location>
        <begin position="415"/>
        <end position="446"/>
    </location>
</feature>
<feature type="domain" description="EF-hand" evidence="11">
    <location>
        <begin position="359"/>
        <end position="394"/>
    </location>
</feature>
<sequence length="599" mass="67550">MDVINGNTSKKPTHKRLNFMDRCPSIPTAGKLVPAGDKVQTCLQEVEKLPSPPAIRKFRNSNQPEPGAIRVHHGKANDPDVASTLVHGISTKSSLPGRGLLNPPQKTLFQQKLQELDEAVYTSSQKAPLGRSHDQHRGLPSWYNDKTTFGIKTVKGCDVRGIINPSKTTEELEKEAQDKHESYVHSHNAYFVGEQVDRRYDWSYYSKDSRFGILTPHFNDGRILCKTLRWVGETQKFYNPKTIWKRAGTREKLALQAGKVNKMRGNTLNVPPGHSFGMLFPLDKFGAGDIIHCTQPGQYVRGRDRQRSLVNAVRHQLKKVNFHNFPSLLQAFRHYDKKGKGMIDKDDLQEVCRQFKLDVSGPVLNELMDYCDADKDGLINFLEFANFLNWKDMMPINSREQQIIVNECQTSTAPANIDRKPLSESTHTPTSKALIQPEDLEPLEPGSSLKTLRTLRRPSLIPDHFITSSSLIGSVNDGLLTSSQRIKKQEDIRTYGIPSVRSDLPAPCIKRVSDTTNYGETSTAANLLHPSVHALQGVHEEDFFRPRTKKEIAEIFRNVGVNISEETFEEAWKLASLKQPAGEVSVELFRNTLKEIKAI</sequence>
<dbReference type="InterPro" id="IPR057428">
    <property type="entry name" value="EFHB_EF-hand_C"/>
</dbReference>
<dbReference type="Pfam" id="PF25325">
    <property type="entry name" value="EF-hand_EFHB_C"/>
    <property type="match status" value="1"/>
</dbReference>
<dbReference type="PANTHER" id="PTHR12086:SF12">
    <property type="entry name" value="EF-HAND DOMAIN-CONTAINING FAMILY MEMBER B"/>
    <property type="match status" value="1"/>
</dbReference>
<keyword evidence="13" id="KW-1185">Reference proteome</keyword>
<keyword evidence="4" id="KW-0677">Repeat</keyword>
<dbReference type="PANTHER" id="PTHR12086">
    <property type="entry name" value="EF-HAND DOMAIN C-TERMINAL CONTAINING PROTEIN"/>
    <property type="match status" value="1"/>
</dbReference>
<evidence type="ECO:0000259" key="11">
    <source>
        <dbReference type="PROSITE" id="PS50222"/>
    </source>
</evidence>
<name>A0A3Q1HDY5_ANATE</name>
<gene>
    <name evidence="12" type="primary">EFHB</name>
</gene>
<dbReference type="Proteomes" id="UP000265040">
    <property type="component" value="Chromosome 16"/>
</dbReference>
<keyword evidence="2" id="KW-0963">Cytoplasm</keyword>
<keyword evidence="3" id="KW-0479">Metal-binding</keyword>
<dbReference type="InterPro" id="IPR002048">
    <property type="entry name" value="EF_hand_dom"/>
</dbReference>
<evidence type="ECO:0000256" key="8">
    <source>
        <dbReference type="ARBA" id="ARBA00023212"/>
    </source>
</evidence>
<feature type="domain" description="EF-hand" evidence="11">
    <location>
        <begin position="323"/>
        <end position="358"/>
    </location>
</feature>
<dbReference type="CDD" id="cd00051">
    <property type="entry name" value="EFh"/>
    <property type="match status" value="1"/>
</dbReference>
<evidence type="ECO:0000256" key="5">
    <source>
        <dbReference type="ARBA" id="ARBA00022837"/>
    </source>
</evidence>
<dbReference type="SUPFAM" id="SSF47473">
    <property type="entry name" value="EF-hand"/>
    <property type="match status" value="1"/>
</dbReference>
<proteinExistence type="predicted"/>
<evidence type="ECO:0000256" key="6">
    <source>
        <dbReference type="ARBA" id="ARBA00022846"/>
    </source>
</evidence>
<organism evidence="12 13">
    <name type="scientific">Anabas testudineus</name>
    <name type="common">Climbing perch</name>
    <name type="synonym">Anthias testudineus</name>
    <dbReference type="NCBI Taxonomy" id="64144"/>
    <lineage>
        <taxon>Eukaryota</taxon>
        <taxon>Metazoa</taxon>
        <taxon>Chordata</taxon>
        <taxon>Craniata</taxon>
        <taxon>Vertebrata</taxon>
        <taxon>Euteleostomi</taxon>
        <taxon>Actinopterygii</taxon>
        <taxon>Neopterygii</taxon>
        <taxon>Teleostei</taxon>
        <taxon>Neoteleostei</taxon>
        <taxon>Acanthomorphata</taxon>
        <taxon>Anabantaria</taxon>
        <taxon>Anabantiformes</taxon>
        <taxon>Anabantoidei</taxon>
        <taxon>Anabantidae</taxon>
        <taxon>Anabas</taxon>
    </lineage>
</organism>
<evidence type="ECO:0000256" key="9">
    <source>
        <dbReference type="ARBA" id="ARBA00023273"/>
    </source>
</evidence>
<keyword evidence="5" id="KW-0106">Calcium</keyword>
<dbReference type="InterPro" id="IPR040193">
    <property type="entry name" value="EFHC1/EFHC2/EFHB"/>
</dbReference>
<dbReference type="GO" id="GO:0005509">
    <property type="term" value="F:calcium ion binding"/>
    <property type="evidence" value="ECO:0007669"/>
    <property type="project" value="InterPro"/>
</dbReference>
<evidence type="ECO:0000256" key="3">
    <source>
        <dbReference type="ARBA" id="ARBA00022723"/>
    </source>
</evidence>